<dbReference type="OrthoDB" id="8553810at2"/>
<dbReference type="PATRIC" id="fig|1315976.3.peg.2759"/>
<dbReference type="EMBL" id="AQQO01000358">
    <property type="protein sequence ID" value="EON87833.1"/>
    <property type="molecule type" value="Genomic_DNA"/>
</dbReference>
<organism evidence="1 2">
    <name type="scientific">Plesiomonas shigelloides 302-73</name>
    <dbReference type="NCBI Taxonomy" id="1315976"/>
    <lineage>
        <taxon>Bacteria</taxon>
        <taxon>Pseudomonadati</taxon>
        <taxon>Pseudomonadota</taxon>
        <taxon>Gammaproteobacteria</taxon>
        <taxon>Enterobacterales</taxon>
        <taxon>Enterobacteriaceae</taxon>
        <taxon>Plesiomonas</taxon>
    </lineage>
</organism>
<comment type="caution">
    <text evidence="1">The sequence shown here is derived from an EMBL/GenBank/DDBJ whole genome shotgun (WGS) entry which is preliminary data.</text>
</comment>
<evidence type="ECO:0000313" key="1">
    <source>
        <dbReference type="EMBL" id="EON87833.1"/>
    </source>
</evidence>
<accession>R8ANE3</accession>
<gene>
    <name evidence="1" type="ORF">PLESHI_14446</name>
</gene>
<sequence length="260" mass="30488">MEATTRLQNHFTEEQISTLMMKFQQEMLDWHRVWFEAGQQFSFRNIIKFHKAGATSYFAKEAMLDALVTGRNQVFISQDESSADYVRAIMFEFAMEVGVRVRFDGRRERQRLVLSNGAEIVFSYEPLKYLLAFSGCVYVDDYFWMDDFRNIRKIVAAIAMQKRYRRTFFSSLSSQSHDAYPFWSGELSNRFKPKAEQIKVDLNTKALQVGRLCEDGQWRQVVTVEDAVAAGCDLYDIDQLRMDLTPEEFDRLFMCTFQGD</sequence>
<evidence type="ECO:0000313" key="2">
    <source>
        <dbReference type="Proteomes" id="UP000014012"/>
    </source>
</evidence>
<dbReference type="AlphaFoldDB" id="R8ANE3"/>
<protein>
    <submittedName>
        <fullName evidence="1">Terminase, ATPase subunit</fullName>
    </submittedName>
</protein>
<keyword evidence="2" id="KW-1185">Reference proteome</keyword>
<name>R8ANE3_PLESH</name>
<dbReference type="Gene3D" id="3.40.50.300">
    <property type="entry name" value="P-loop containing nucleotide triphosphate hydrolases"/>
    <property type="match status" value="1"/>
</dbReference>
<dbReference type="HOGENOM" id="CLU_1179843_0_0_6"/>
<dbReference type="RefSeq" id="WP_010864490.1">
    <property type="nucleotide sequence ID" value="NZ_KB944511.1"/>
</dbReference>
<reference evidence="1 2" key="1">
    <citation type="journal article" date="2013" name="Genome Announc.">
        <title>Genome Sequence of Plesiomonas shigelloides Strain 302-73 (Serotype O1).</title>
        <authorList>
            <person name="Pique N."/>
            <person name="Aquilini E."/>
            <person name="Alioto T."/>
            <person name="Minana-Galbis D."/>
            <person name="Tomas J.M."/>
        </authorList>
    </citation>
    <scope>NUCLEOTIDE SEQUENCE [LARGE SCALE GENOMIC DNA]</scope>
    <source>
        <strain evidence="1 2">302-73</strain>
    </source>
</reference>
<proteinExistence type="predicted"/>
<dbReference type="Pfam" id="PF03237">
    <property type="entry name" value="Terminase_6N"/>
    <property type="match status" value="1"/>
</dbReference>
<dbReference type="InterPro" id="IPR027417">
    <property type="entry name" value="P-loop_NTPase"/>
</dbReference>
<dbReference type="Proteomes" id="UP000014012">
    <property type="component" value="Unassembled WGS sequence"/>
</dbReference>